<gene>
    <name evidence="3" type="ORF">ACFSAS_02915</name>
</gene>
<sequence>MKRDRSTHDGGGRDGEHHDEYRIRPSESPSLRTVFSVVDATGRDQDELRPLYEVIDPDALDTLVRDSAADVRLTFRYEGCEVRIDDERVRVQVAAAETIDSDPDPPEPE</sequence>
<feature type="domain" description="Halobacterial output" evidence="2">
    <location>
        <begin position="26"/>
        <end position="92"/>
    </location>
</feature>
<evidence type="ECO:0000259" key="2">
    <source>
        <dbReference type="Pfam" id="PF18545"/>
    </source>
</evidence>
<reference evidence="3 4" key="1">
    <citation type="journal article" date="2019" name="Int. J. Syst. Evol. Microbiol.">
        <title>The Global Catalogue of Microorganisms (GCM) 10K type strain sequencing project: providing services to taxonomists for standard genome sequencing and annotation.</title>
        <authorList>
            <consortium name="The Broad Institute Genomics Platform"/>
            <consortium name="The Broad Institute Genome Sequencing Center for Infectious Disease"/>
            <person name="Wu L."/>
            <person name="Ma J."/>
        </authorList>
    </citation>
    <scope>NUCLEOTIDE SEQUENCE [LARGE SCALE GENOMIC DNA]</scope>
    <source>
        <strain evidence="3 4">CGMCC 1.10387</strain>
    </source>
</reference>
<accession>A0ABD6DTI5</accession>
<organism evidence="3 4">
    <name type="scientific">Halobellus litoreus</name>
    <dbReference type="NCBI Taxonomy" id="755310"/>
    <lineage>
        <taxon>Archaea</taxon>
        <taxon>Methanobacteriati</taxon>
        <taxon>Methanobacteriota</taxon>
        <taxon>Stenosarchaea group</taxon>
        <taxon>Halobacteria</taxon>
        <taxon>Halobacteriales</taxon>
        <taxon>Haloferacaceae</taxon>
        <taxon>Halobellus</taxon>
    </lineage>
</organism>
<keyword evidence="4" id="KW-1185">Reference proteome</keyword>
<proteinExistence type="predicted"/>
<evidence type="ECO:0000256" key="1">
    <source>
        <dbReference type="SAM" id="MobiDB-lite"/>
    </source>
</evidence>
<dbReference type="Pfam" id="PF18545">
    <property type="entry name" value="HalOD1"/>
    <property type="match status" value="1"/>
</dbReference>
<dbReference type="InterPro" id="IPR040624">
    <property type="entry name" value="HalOD1"/>
</dbReference>
<comment type="caution">
    <text evidence="3">The sequence shown here is derived from an EMBL/GenBank/DDBJ whole genome shotgun (WGS) entry which is preliminary data.</text>
</comment>
<dbReference type="RefSeq" id="WP_256307962.1">
    <property type="nucleotide sequence ID" value="NZ_JANHAW010000002.1"/>
</dbReference>
<feature type="region of interest" description="Disordered" evidence="1">
    <location>
        <begin position="1"/>
        <end position="28"/>
    </location>
</feature>
<dbReference type="Proteomes" id="UP001597092">
    <property type="component" value="Unassembled WGS sequence"/>
</dbReference>
<evidence type="ECO:0000313" key="4">
    <source>
        <dbReference type="Proteomes" id="UP001597092"/>
    </source>
</evidence>
<name>A0ABD6DTI5_9EURY</name>
<evidence type="ECO:0000313" key="3">
    <source>
        <dbReference type="EMBL" id="MFD1684557.1"/>
    </source>
</evidence>
<dbReference type="EMBL" id="JBHUDP010000001">
    <property type="protein sequence ID" value="MFD1684557.1"/>
    <property type="molecule type" value="Genomic_DNA"/>
</dbReference>
<dbReference type="AlphaFoldDB" id="A0ABD6DTI5"/>
<protein>
    <submittedName>
        <fullName evidence="3">HalOD1 output domain-containing protein</fullName>
    </submittedName>
</protein>
<feature type="compositionally biased region" description="Basic and acidic residues" evidence="1">
    <location>
        <begin position="1"/>
        <end position="25"/>
    </location>
</feature>